<protein>
    <submittedName>
        <fullName evidence="6">LysR family transcriptional regulator</fullName>
    </submittedName>
</protein>
<dbReference type="Pfam" id="PF00126">
    <property type="entry name" value="HTH_1"/>
    <property type="match status" value="1"/>
</dbReference>
<dbReference type="RefSeq" id="WP_202008043.1">
    <property type="nucleotide sequence ID" value="NZ_JAERRB010000001.1"/>
</dbReference>
<dbReference type="SUPFAM" id="SSF46785">
    <property type="entry name" value="Winged helix' DNA-binding domain"/>
    <property type="match status" value="1"/>
</dbReference>
<evidence type="ECO:0000313" key="7">
    <source>
        <dbReference type="Proteomes" id="UP000613030"/>
    </source>
</evidence>
<reference evidence="6 7" key="1">
    <citation type="submission" date="2021-01" db="EMBL/GenBank/DDBJ databases">
        <title>Chryseolinea sp. Jin1 Genome sequencing and assembly.</title>
        <authorList>
            <person name="Kim I."/>
        </authorList>
    </citation>
    <scope>NUCLEOTIDE SEQUENCE [LARGE SCALE GENOMIC DNA]</scope>
    <source>
        <strain evidence="6 7">Jin1</strain>
    </source>
</reference>
<dbReference type="SUPFAM" id="SSF53850">
    <property type="entry name" value="Periplasmic binding protein-like II"/>
    <property type="match status" value="1"/>
</dbReference>
<evidence type="ECO:0000313" key="6">
    <source>
        <dbReference type="EMBL" id="MBL0740721.1"/>
    </source>
</evidence>
<dbReference type="Proteomes" id="UP000613030">
    <property type="component" value="Unassembled WGS sequence"/>
</dbReference>
<organism evidence="6 7">
    <name type="scientific">Chryseolinea lacunae</name>
    <dbReference type="NCBI Taxonomy" id="2801331"/>
    <lineage>
        <taxon>Bacteria</taxon>
        <taxon>Pseudomonadati</taxon>
        <taxon>Bacteroidota</taxon>
        <taxon>Cytophagia</taxon>
        <taxon>Cytophagales</taxon>
        <taxon>Fulvivirgaceae</taxon>
        <taxon>Chryseolinea</taxon>
    </lineage>
</organism>
<keyword evidence="4" id="KW-0804">Transcription</keyword>
<evidence type="ECO:0000256" key="2">
    <source>
        <dbReference type="ARBA" id="ARBA00023015"/>
    </source>
</evidence>
<comment type="caution">
    <text evidence="6">The sequence shown here is derived from an EMBL/GenBank/DDBJ whole genome shotgun (WGS) entry which is preliminary data.</text>
</comment>
<accession>A0ABS1KR05</accession>
<dbReference type="PRINTS" id="PR00039">
    <property type="entry name" value="HTHLYSR"/>
</dbReference>
<evidence type="ECO:0000256" key="1">
    <source>
        <dbReference type="ARBA" id="ARBA00009437"/>
    </source>
</evidence>
<evidence type="ECO:0000256" key="4">
    <source>
        <dbReference type="ARBA" id="ARBA00023163"/>
    </source>
</evidence>
<dbReference type="InterPro" id="IPR036388">
    <property type="entry name" value="WH-like_DNA-bd_sf"/>
</dbReference>
<feature type="domain" description="HTH lysR-type" evidence="5">
    <location>
        <begin position="1"/>
        <end position="58"/>
    </location>
</feature>
<dbReference type="Gene3D" id="1.10.10.10">
    <property type="entry name" value="Winged helix-like DNA-binding domain superfamily/Winged helix DNA-binding domain"/>
    <property type="match status" value="1"/>
</dbReference>
<keyword evidence="2" id="KW-0805">Transcription regulation</keyword>
<dbReference type="InterPro" id="IPR000847">
    <property type="entry name" value="LysR_HTH_N"/>
</dbReference>
<dbReference type="PROSITE" id="PS50931">
    <property type="entry name" value="HTH_LYSR"/>
    <property type="match status" value="1"/>
</dbReference>
<dbReference type="InterPro" id="IPR050950">
    <property type="entry name" value="HTH-type_LysR_regulators"/>
</dbReference>
<dbReference type="PANTHER" id="PTHR30419:SF8">
    <property type="entry name" value="NITROGEN ASSIMILATION TRANSCRIPTIONAL ACTIVATOR-RELATED"/>
    <property type="match status" value="1"/>
</dbReference>
<dbReference type="Gene3D" id="3.40.190.290">
    <property type="match status" value="1"/>
</dbReference>
<dbReference type="CDD" id="cd05466">
    <property type="entry name" value="PBP2_LTTR_substrate"/>
    <property type="match status" value="1"/>
</dbReference>
<gene>
    <name evidence="6" type="ORF">JI741_05800</name>
</gene>
<evidence type="ECO:0000256" key="3">
    <source>
        <dbReference type="ARBA" id="ARBA00023125"/>
    </source>
</evidence>
<keyword evidence="7" id="KW-1185">Reference proteome</keyword>
<sequence length="299" mass="33850">MELRQLKYFIKAAELQNFTNAAEALFITQSTLSQQIKQLEDELGLPLFNRIAKRVRLTDAGSTFLPYAIKTVKDAENGRDLLRDQMGLKTGSLTIGLTYGLAELLAKAIADFSAQYPAIKLTINFGTTQELLQEMELGKLDMMLSFYEQKENYMLITDHLFSSRLSLIVKSSDPIVKRKSVSLKELITLPLILPSGGYSIRNYFDKILRDQDLVLRPNMEVNDIHTLLQLVRFGRWVTVLMSSTVVNHPKLKAVRLTGAGMIRQATITWPKDAYRKKAASLLAESLKQHAFAYDDHAHK</sequence>
<dbReference type="InterPro" id="IPR005119">
    <property type="entry name" value="LysR_subst-bd"/>
</dbReference>
<dbReference type="Pfam" id="PF03466">
    <property type="entry name" value="LysR_substrate"/>
    <property type="match status" value="1"/>
</dbReference>
<dbReference type="PANTHER" id="PTHR30419">
    <property type="entry name" value="HTH-TYPE TRANSCRIPTIONAL REGULATOR YBHD"/>
    <property type="match status" value="1"/>
</dbReference>
<evidence type="ECO:0000259" key="5">
    <source>
        <dbReference type="PROSITE" id="PS50931"/>
    </source>
</evidence>
<name>A0ABS1KR05_9BACT</name>
<comment type="similarity">
    <text evidence="1">Belongs to the LysR transcriptional regulatory family.</text>
</comment>
<dbReference type="EMBL" id="JAERRB010000001">
    <property type="protein sequence ID" value="MBL0740721.1"/>
    <property type="molecule type" value="Genomic_DNA"/>
</dbReference>
<dbReference type="InterPro" id="IPR036390">
    <property type="entry name" value="WH_DNA-bd_sf"/>
</dbReference>
<keyword evidence="3" id="KW-0238">DNA-binding</keyword>
<proteinExistence type="inferred from homology"/>